<keyword evidence="5" id="KW-0862">Zinc</keyword>
<evidence type="ECO:0000256" key="3">
    <source>
        <dbReference type="ARBA" id="ARBA00022737"/>
    </source>
</evidence>
<evidence type="ECO:0000313" key="11">
    <source>
        <dbReference type="Proteomes" id="UP001211907"/>
    </source>
</evidence>
<dbReference type="PROSITE" id="PS00028">
    <property type="entry name" value="ZINC_FINGER_C2H2_1"/>
    <property type="match status" value="1"/>
</dbReference>
<evidence type="ECO:0000256" key="8">
    <source>
        <dbReference type="SAM" id="MobiDB-lite"/>
    </source>
</evidence>
<keyword evidence="6" id="KW-0539">Nucleus</keyword>
<dbReference type="InterPro" id="IPR036236">
    <property type="entry name" value="Znf_C2H2_sf"/>
</dbReference>
<dbReference type="GO" id="GO:0005634">
    <property type="term" value="C:nucleus"/>
    <property type="evidence" value="ECO:0007669"/>
    <property type="project" value="UniProtKB-SubCell"/>
</dbReference>
<feature type="domain" description="C2H2-type" evidence="9">
    <location>
        <begin position="535"/>
        <end position="562"/>
    </location>
</feature>
<dbReference type="GO" id="GO:0008270">
    <property type="term" value="F:zinc ion binding"/>
    <property type="evidence" value="ECO:0007669"/>
    <property type="project" value="UniProtKB-KW"/>
</dbReference>
<reference evidence="10" key="1">
    <citation type="submission" date="2020-05" db="EMBL/GenBank/DDBJ databases">
        <title>Phylogenomic resolution of chytrid fungi.</title>
        <authorList>
            <person name="Stajich J.E."/>
            <person name="Amses K."/>
            <person name="Simmons R."/>
            <person name="Seto K."/>
            <person name="Myers J."/>
            <person name="Bonds A."/>
            <person name="Quandt C.A."/>
            <person name="Barry K."/>
            <person name="Liu P."/>
            <person name="Grigoriev I."/>
            <person name="Longcore J.E."/>
            <person name="James T.Y."/>
        </authorList>
    </citation>
    <scope>NUCLEOTIDE SEQUENCE</scope>
    <source>
        <strain evidence="10">JEL0513</strain>
    </source>
</reference>
<evidence type="ECO:0000256" key="6">
    <source>
        <dbReference type="ARBA" id="ARBA00023242"/>
    </source>
</evidence>
<evidence type="ECO:0000259" key="9">
    <source>
        <dbReference type="PROSITE" id="PS50157"/>
    </source>
</evidence>
<dbReference type="EMBL" id="JADGJH010000187">
    <property type="protein sequence ID" value="KAJ3134546.1"/>
    <property type="molecule type" value="Genomic_DNA"/>
</dbReference>
<accession>A0AAD5TCQ0</accession>
<dbReference type="AlphaFoldDB" id="A0AAD5TCQ0"/>
<gene>
    <name evidence="10" type="ORF">HK100_003472</name>
</gene>
<evidence type="ECO:0000256" key="5">
    <source>
        <dbReference type="ARBA" id="ARBA00022833"/>
    </source>
</evidence>
<dbReference type="InterPro" id="IPR050888">
    <property type="entry name" value="ZnF_C2H2-type_TF"/>
</dbReference>
<evidence type="ECO:0000313" key="10">
    <source>
        <dbReference type="EMBL" id="KAJ3134546.1"/>
    </source>
</evidence>
<dbReference type="SUPFAM" id="SSF57667">
    <property type="entry name" value="beta-beta-alpha zinc fingers"/>
    <property type="match status" value="1"/>
</dbReference>
<evidence type="ECO:0000256" key="2">
    <source>
        <dbReference type="ARBA" id="ARBA00022723"/>
    </source>
</evidence>
<sequence>MDRGGTSKDAANSCPNIRQQDALPIPLGESSRMHLDRDAMVNGNGSYNLFCADNFGANAFLHLPDQDAQLGLLPFSFLMNDGFFGYTSNINNNSNNQALTMQSPLLPPASNSDLLWMQNPLLINQLNSPPIFPQDMGNFVSQWRSNQSPKLQHLRSSAPTQVGAIHISSIDMRSPVLSASASLSAARNFRDQPNEQGEILKLSRFDSKGLENILFDNIPGSSALSSSFYHLHQNHLSQALKIEGSGTSSTLLFQQQQPDIFSDSSVDTDAAISLEALVADVAAEETDIVDFEDFNTASITIGLGDISEITVFENRRTSAVSLCFPLFSPEDSMDYTFDDTREMSETTETDSDVMVNVRNLKPYQKEKQVEALTPTGDKFEIGRQSQKVQLLLDDAWDEADNDTRNQTYTDKTDKDYRPRLEKKAAPRNHTEILTPNVTKKRGRPKKIPTDTSDYMHANIKKSKTSVEFEKFSLESATFNQVKQEVGNGSMATSSGTNLYLAPSHLICHHCYRGPFATINSLRTHMRQHEPGKEIFTCAVCKREFVRAQDLKRHDFTHRKIENTTAMVEIEKAPSVAQMYEKTISCELCGKGLNSLLAYSTMDLNSLLLDQDLDEFRFPSDAGFFIGDATSSSSTTTAVSSFTSLDDVTTASNLMLMGMLDPVTPISSAYSLPSLSGIAGCDSGTQLQSAEAEWKEIKKPMFECSTCGSLFKTKKVCVM</sequence>
<organism evidence="10 11">
    <name type="scientific">Physocladia obscura</name>
    <dbReference type="NCBI Taxonomy" id="109957"/>
    <lineage>
        <taxon>Eukaryota</taxon>
        <taxon>Fungi</taxon>
        <taxon>Fungi incertae sedis</taxon>
        <taxon>Chytridiomycota</taxon>
        <taxon>Chytridiomycota incertae sedis</taxon>
        <taxon>Chytridiomycetes</taxon>
        <taxon>Chytridiales</taxon>
        <taxon>Chytriomycetaceae</taxon>
        <taxon>Physocladia</taxon>
    </lineage>
</organism>
<proteinExistence type="predicted"/>
<dbReference type="PANTHER" id="PTHR24406">
    <property type="entry name" value="TRANSCRIPTIONAL REPRESSOR CTCFL-RELATED"/>
    <property type="match status" value="1"/>
</dbReference>
<keyword evidence="2" id="KW-0479">Metal-binding</keyword>
<comment type="caution">
    <text evidence="10">The sequence shown here is derived from an EMBL/GenBank/DDBJ whole genome shotgun (WGS) entry which is preliminary data.</text>
</comment>
<dbReference type="InterPro" id="IPR013087">
    <property type="entry name" value="Znf_C2H2_type"/>
</dbReference>
<dbReference type="SMART" id="SM00355">
    <property type="entry name" value="ZnF_C2H2"/>
    <property type="match status" value="2"/>
</dbReference>
<keyword evidence="3" id="KW-0677">Repeat</keyword>
<dbReference type="PROSITE" id="PS50157">
    <property type="entry name" value="ZINC_FINGER_C2H2_2"/>
    <property type="match status" value="1"/>
</dbReference>
<evidence type="ECO:0000256" key="1">
    <source>
        <dbReference type="ARBA" id="ARBA00004123"/>
    </source>
</evidence>
<keyword evidence="11" id="KW-1185">Reference proteome</keyword>
<dbReference type="Proteomes" id="UP001211907">
    <property type="component" value="Unassembled WGS sequence"/>
</dbReference>
<dbReference type="Gene3D" id="3.30.160.60">
    <property type="entry name" value="Classic Zinc Finger"/>
    <property type="match status" value="1"/>
</dbReference>
<comment type="subcellular location">
    <subcellularLocation>
        <location evidence="1">Nucleus</location>
    </subcellularLocation>
</comment>
<feature type="region of interest" description="Disordered" evidence="8">
    <location>
        <begin position="1"/>
        <end position="23"/>
    </location>
</feature>
<evidence type="ECO:0000256" key="7">
    <source>
        <dbReference type="PROSITE-ProRule" id="PRU00042"/>
    </source>
</evidence>
<protein>
    <recommendedName>
        <fullName evidence="9">C2H2-type domain-containing protein</fullName>
    </recommendedName>
</protein>
<keyword evidence="4 7" id="KW-0863">Zinc-finger</keyword>
<name>A0AAD5TCQ0_9FUNG</name>
<evidence type="ECO:0000256" key="4">
    <source>
        <dbReference type="ARBA" id="ARBA00022771"/>
    </source>
</evidence>
<feature type="compositionally biased region" description="Polar residues" evidence="8">
    <location>
        <begin position="9"/>
        <end position="19"/>
    </location>
</feature>